<dbReference type="HAMAP" id="MF_02203">
    <property type="entry name" value="TolR"/>
    <property type="match status" value="1"/>
</dbReference>
<evidence type="ECO:0000256" key="8">
    <source>
        <dbReference type="ARBA" id="ARBA00023136"/>
    </source>
</evidence>
<keyword evidence="9 10" id="KW-0131">Cell cycle</keyword>
<dbReference type="Pfam" id="PF02472">
    <property type="entry name" value="ExbD"/>
    <property type="match status" value="1"/>
</dbReference>
<keyword evidence="6 10" id="KW-0812">Transmembrane</keyword>
<keyword evidence="4 10" id="KW-0997">Cell inner membrane</keyword>
<evidence type="ECO:0000256" key="5">
    <source>
        <dbReference type="ARBA" id="ARBA00022618"/>
    </source>
</evidence>
<reference evidence="12" key="1">
    <citation type="journal article" date="2019" name="Int. J. Syst. Evol. Microbiol.">
        <title>The Global Catalogue of Microorganisms (GCM) 10K type strain sequencing project: providing services to taxonomists for standard genome sequencing and annotation.</title>
        <authorList>
            <consortium name="The Broad Institute Genomics Platform"/>
            <consortium name="The Broad Institute Genome Sequencing Center for Infectious Disease"/>
            <person name="Wu L."/>
            <person name="Ma J."/>
        </authorList>
    </citation>
    <scope>NUCLEOTIDE SEQUENCE [LARGE SCALE GENOMIC DNA]</scope>
    <source>
        <strain evidence="12">JCM 17551</strain>
    </source>
</reference>
<feature type="transmembrane region" description="Helical" evidence="10">
    <location>
        <begin position="22"/>
        <end position="43"/>
    </location>
</feature>
<comment type="subunit">
    <text evidence="10">The Tol-Pal system is composed of five core proteins: the inner membrane proteins TolA, TolQ and TolR, the periplasmic protein TolB and the outer membrane protein Pal. They form a network linking the inner and outer membranes and the peptidoglycan layer.</text>
</comment>
<dbReference type="NCBIfam" id="TIGR02801">
    <property type="entry name" value="tolR"/>
    <property type="match status" value="1"/>
</dbReference>
<evidence type="ECO:0000256" key="7">
    <source>
        <dbReference type="ARBA" id="ARBA00022989"/>
    </source>
</evidence>
<evidence type="ECO:0000256" key="3">
    <source>
        <dbReference type="ARBA" id="ARBA00022475"/>
    </source>
</evidence>
<comment type="caution">
    <text evidence="11">The sequence shown here is derived from an EMBL/GenBank/DDBJ whole genome shotgun (WGS) entry which is preliminary data.</text>
</comment>
<evidence type="ECO:0000313" key="11">
    <source>
        <dbReference type="EMBL" id="GAA3939669.1"/>
    </source>
</evidence>
<comment type="function">
    <text evidence="10">Part of the Tol-Pal system, which plays a role in outer membrane invagination during cell division and is important for maintaining outer membrane integrity.</text>
</comment>
<dbReference type="PANTHER" id="PTHR30558:SF7">
    <property type="entry name" value="TOL-PAL SYSTEM PROTEIN TOLR"/>
    <property type="match status" value="1"/>
</dbReference>
<gene>
    <name evidence="10 11" type="primary">tolR</name>
    <name evidence="11" type="ORF">GCM10022277_39560</name>
</gene>
<keyword evidence="3 10" id="KW-1003">Cell membrane</keyword>
<protein>
    <recommendedName>
        <fullName evidence="10">Tol-Pal system protein TolR</fullName>
    </recommendedName>
</protein>
<keyword evidence="5 10" id="KW-0132">Cell division</keyword>
<accession>A0ABP7N9Y8</accession>
<dbReference type="Gene3D" id="3.30.420.270">
    <property type="match status" value="1"/>
</dbReference>
<keyword evidence="12" id="KW-1185">Reference proteome</keyword>
<evidence type="ECO:0000256" key="1">
    <source>
        <dbReference type="ARBA" id="ARBA00004162"/>
    </source>
</evidence>
<evidence type="ECO:0000256" key="2">
    <source>
        <dbReference type="ARBA" id="ARBA00005811"/>
    </source>
</evidence>
<organism evidence="11 12">
    <name type="scientific">Litoribacillus peritrichatus</name>
    <dbReference type="NCBI Taxonomy" id="718191"/>
    <lineage>
        <taxon>Bacteria</taxon>
        <taxon>Pseudomonadati</taxon>
        <taxon>Pseudomonadota</taxon>
        <taxon>Gammaproteobacteria</taxon>
        <taxon>Oceanospirillales</taxon>
        <taxon>Oceanospirillaceae</taxon>
        <taxon>Litoribacillus</taxon>
    </lineage>
</organism>
<dbReference type="RefSeq" id="WP_344800374.1">
    <property type="nucleotide sequence ID" value="NZ_BAABBN010000015.1"/>
</dbReference>
<evidence type="ECO:0000256" key="10">
    <source>
        <dbReference type="HAMAP-Rule" id="MF_02203"/>
    </source>
</evidence>
<keyword evidence="8 10" id="KW-0472">Membrane</keyword>
<keyword evidence="7 10" id="KW-1133">Transmembrane helix</keyword>
<evidence type="ECO:0000256" key="9">
    <source>
        <dbReference type="ARBA" id="ARBA00023306"/>
    </source>
</evidence>
<comment type="subcellular location">
    <subcellularLocation>
        <location evidence="10">Cell inner membrane</location>
        <topology evidence="10">Single-pass membrane protein</topology>
    </subcellularLocation>
    <subcellularLocation>
        <location evidence="1">Cell membrane</location>
        <topology evidence="1">Single-pass membrane protein</topology>
    </subcellularLocation>
</comment>
<comment type="similarity">
    <text evidence="2 10">Belongs to the ExbD/TolR family.</text>
</comment>
<evidence type="ECO:0000313" key="12">
    <source>
        <dbReference type="Proteomes" id="UP001501565"/>
    </source>
</evidence>
<evidence type="ECO:0000256" key="4">
    <source>
        <dbReference type="ARBA" id="ARBA00022519"/>
    </source>
</evidence>
<evidence type="ECO:0000256" key="6">
    <source>
        <dbReference type="ARBA" id="ARBA00022692"/>
    </source>
</evidence>
<name>A0ABP7N9Y8_9GAMM</name>
<dbReference type="InterPro" id="IPR003400">
    <property type="entry name" value="ExbD"/>
</dbReference>
<proteinExistence type="inferred from homology"/>
<dbReference type="PANTHER" id="PTHR30558">
    <property type="entry name" value="EXBD MEMBRANE COMPONENT OF PMF-DRIVEN MACROMOLECULE IMPORT SYSTEM"/>
    <property type="match status" value="1"/>
</dbReference>
<sequence length="149" mass="16344">MAAPHPIRGSNKKHRPMSEINVVPYIDVMLVLLVIFMATAPLLTQGVSVELPKVDSELIDETKQADPMVVSINQQGDYFLEVGSSNRKAIELEKLLIRVKAKRSQAPDTAVLIRGDERVPYGKVVALMGQLQQSGVENVGLITEPVETN</sequence>
<dbReference type="EMBL" id="BAABBN010000015">
    <property type="protein sequence ID" value="GAA3939669.1"/>
    <property type="molecule type" value="Genomic_DNA"/>
</dbReference>
<dbReference type="InterPro" id="IPR014168">
    <property type="entry name" value="Tol-Pal_TolR"/>
</dbReference>
<dbReference type="Proteomes" id="UP001501565">
    <property type="component" value="Unassembled WGS sequence"/>
</dbReference>